<feature type="compositionally biased region" description="Basic residues" evidence="1">
    <location>
        <begin position="37"/>
        <end position="58"/>
    </location>
</feature>
<sequence>MAAFSSNSGDLLFFSGIGDTLDSNRGPYGEGGQSGRVLRRRRPVVAPRYRRRGRRRHRDSSSPLA</sequence>
<dbReference type="Proteomes" id="UP000817658">
    <property type="component" value="Chromosome 1"/>
</dbReference>
<dbReference type="AlphaFoldDB" id="Q5VQF5"/>
<gene>
    <name evidence="2" type="primary">OJ1276_B06.23</name>
</gene>
<organism evidence="2">
    <name type="scientific">Oryza sativa subsp. japonica</name>
    <name type="common">Rice</name>
    <dbReference type="NCBI Taxonomy" id="39947"/>
    <lineage>
        <taxon>Eukaryota</taxon>
        <taxon>Viridiplantae</taxon>
        <taxon>Streptophyta</taxon>
        <taxon>Embryophyta</taxon>
        <taxon>Tracheophyta</taxon>
        <taxon>Spermatophyta</taxon>
        <taxon>Magnoliopsida</taxon>
        <taxon>Liliopsida</taxon>
        <taxon>Poales</taxon>
        <taxon>Poaceae</taxon>
        <taxon>BOP clade</taxon>
        <taxon>Oryzoideae</taxon>
        <taxon>Oryzeae</taxon>
        <taxon>Oryzinae</taxon>
        <taxon>Oryza</taxon>
        <taxon>Oryza sativa</taxon>
    </lineage>
</organism>
<evidence type="ECO:0000256" key="1">
    <source>
        <dbReference type="SAM" id="MobiDB-lite"/>
    </source>
</evidence>
<name>Q5VQF5_ORYSJ</name>
<reference evidence="2" key="1">
    <citation type="journal article" date="2002" name="Nature">
        <title>The genome sequence and structure of rice chromosome 1.</title>
        <authorList>
            <person name="Sasaki T."/>
            <person name="Matsumoto T."/>
            <person name="Yamamoto K."/>
            <person name="Sakata K."/>
            <person name="Baba T."/>
            <person name="Katayose Y."/>
            <person name="Wu J."/>
            <person name="Niimura Y."/>
            <person name="Cheng Z."/>
            <person name="Nagamura Y."/>
            <person name="Antonio B.A."/>
            <person name="Kanamori H."/>
            <person name="Hosokawa S."/>
            <person name="Masukawa M."/>
            <person name="Arikawa K."/>
            <person name="Chiden Y."/>
            <person name="Hayashi M."/>
            <person name="Okamoto M."/>
            <person name="Ando T."/>
            <person name="Aoki H."/>
            <person name="Arita K."/>
            <person name="Hamada M."/>
            <person name="Harada C."/>
            <person name="Hijishita S."/>
            <person name="Honda M."/>
            <person name="Ichikawa Y."/>
            <person name="Idonuma A."/>
            <person name="Iijima M."/>
            <person name="Ikeda M."/>
            <person name="Ikeno M."/>
            <person name="Itoh S."/>
            <person name="Itoh T."/>
            <person name="Itoh Y."/>
            <person name="Itoh Y."/>
            <person name="Iwabuchi A."/>
            <person name="Kamiya K."/>
            <person name="Karasawa W."/>
            <person name="Katagiri S."/>
            <person name="Kikuta A."/>
            <person name="Kobayashi N."/>
            <person name="Kono I."/>
            <person name="Machita K."/>
            <person name="Maehara T."/>
            <person name="Mizuno H."/>
            <person name="Mizubayashi T."/>
            <person name="Mukai Y."/>
            <person name="Nagasaki H."/>
            <person name="Nakashima M."/>
            <person name="Nakama Y."/>
            <person name="Nakamichi Y."/>
            <person name="Nakamura M."/>
            <person name="Namiki N."/>
            <person name="Negishi M."/>
            <person name="Ohta I."/>
            <person name="Ono N."/>
            <person name="Saji S."/>
            <person name="Sakai K."/>
            <person name="Shibata M."/>
            <person name="Shimokawa T."/>
            <person name="Shomura A."/>
            <person name="Song J."/>
            <person name="Takazaki Y."/>
            <person name="Terasawa K."/>
            <person name="Tsuji K."/>
            <person name="Waki K."/>
            <person name="Yamagata H."/>
            <person name="Yamane H."/>
            <person name="Yoshiki S."/>
            <person name="Yoshihara R."/>
            <person name="Yukawa K."/>
            <person name="Zhong H."/>
            <person name="Iwama H."/>
            <person name="Endo T."/>
            <person name="Ito H."/>
            <person name="Hahn J.H."/>
            <person name="Kim H.I."/>
            <person name="Eun M.Y."/>
            <person name="Yano M."/>
            <person name="Jiang J."/>
            <person name="Gojobori T."/>
        </authorList>
    </citation>
    <scope>NUCLEOTIDE SEQUENCE [LARGE SCALE GENOMIC DNA]</scope>
</reference>
<accession>Q5VQF5</accession>
<dbReference type="EMBL" id="AP003339">
    <property type="protein sequence ID" value="BAD68314.1"/>
    <property type="molecule type" value="Genomic_DNA"/>
</dbReference>
<proteinExistence type="predicted"/>
<protein>
    <submittedName>
        <fullName evidence="2">Uncharacterized protein</fullName>
    </submittedName>
</protein>
<feature type="region of interest" description="Disordered" evidence="1">
    <location>
        <begin position="20"/>
        <end position="65"/>
    </location>
</feature>
<evidence type="ECO:0000313" key="2">
    <source>
        <dbReference type="EMBL" id="BAD68314.1"/>
    </source>
</evidence>